<organism evidence="2 3">
    <name type="scientific">Pseudomonas hormoni</name>
    <dbReference type="NCBI Taxonomy" id="3093767"/>
    <lineage>
        <taxon>Bacteria</taxon>
        <taxon>Pseudomonadati</taxon>
        <taxon>Pseudomonadota</taxon>
        <taxon>Gammaproteobacteria</taxon>
        <taxon>Pseudomonadales</taxon>
        <taxon>Pseudomonadaceae</taxon>
        <taxon>Pseudomonas</taxon>
    </lineage>
</organism>
<dbReference type="RefSeq" id="WP_214380810.1">
    <property type="nucleotide sequence ID" value="NZ_CP075566.1"/>
</dbReference>
<accession>A0ABX8F0F0</accession>
<protein>
    <recommendedName>
        <fullName evidence="1">ABC-three component systems C-terminal domain-containing protein</fullName>
    </recommendedName>
</protein>
<dbReference type="InterPro" id="IPR046913">
    <property type="entry name" value="ABC-3C_CTD7"/>
</dbReference>
<evidence type="ECO:0000313" key="3">
    <source>
        <dbReference type="Proteomes" id="UP000681155"/>
    </source>
</evidence>
<keyword evidence="3" id="KW-1185">Reference proteome</keyword>
<dbReference type="Proteomes" id="UP000681155">
    <property type="component" value="Chromosome"/>
</dbReference>
<gene>
    <name evidence="2" type="ORF">KJF94_01845</name>
</gene>
<proteinExistence type="predicted"/>
<sequence>MLLFDNDNTLKQHGIEYQKLIALELCLNASPNQQIWIECRGDVANENTSYEIKHHHNEHRLISNSEDAWKTIKNYTENYSATASFDQLVLHTTSSVPVDSIFFEWNKLSAKEKSEKLLSHLPSNTIKLHHDKITAFSKISLNEILKKFSIISEQPKLIQKWVLLKSHSTFTIVPEKYRDIAIQQLHGYITSLSVDNPNEWKIIINDFHRDLRHSLSKFTSERLPFIYTHESELDAESLKINFNFIKKMKDINLKEAELQSAISDYLRAQKTQVKIISATPTSIENLNIYDTDIHKTLKSEKSREAYELTAEEIGTVKAEHLSRKIFFTSTSKPHDQIMGFSDTQKYYRDGRIHHIVEEENFEWAFSKDEL</sequence>
<dbReference type="EMBL" id="CP075566">
    <property type="protein sequence ID" value="QVW24352.1"/>
    <property type="molecule type" value="Genomic_DNA"/>
</dbReference>
<name>A0ABX8F0F0_9PSED</name>
<feature type="domain" description="ABC-three component systems C-terminal" evidence="1">
    <location>
        <begin position="244"/>
        <end position="363"/>
    </location>
</feature>
<evidence type="ECO:0000259" key="1">
    <source>
        <dbReference type="Pfam" id="PF20283"/>
    </source>
</evidence>
<dbReference type="Pfam" id="PF20283">
    <property type="entry name" value="CTD7"/>
    <property type="match status" value="1"/>
</dbReference>
<evidence type="ECO:0000313" key="2">
    <source>
        <dbReference type="EMBL" id="QVW24352.1"/>
    </source>
</evidence>
<reference evidence="2 3" key="1">
    <citation type="submission" date="2021-05" db="EMBL/GenBank/DDBJ databases">
        <title>Complete genome of the cytokinin-producing biocontrol strain Pseudomonas fluorescens G20-18.</title>
        <authorList>
            <person name="Nielsen T.K."/>
            <person name="Mekureyaw M.F."/>
            <person name="Hansen L.H."/>
            <person name="Nicolaisen M.H."/>
            <person name="Roitsch T.G."/>
            <person name="Hennessy R.C."/>
        </authorList>
    </citation>
    <scope>NUCLEOTIDE SEQUENCE [LARGE SCALE GENOMIC DNA]</scope>
    <source>
        <strain evidence="2 3">G20-18</strain>
    </source>
</reference>